<feature type="transmembrane region" description="Helical" evidence="2">
    <location>
        <begin position="100"/>
        <end position="119"/>
    </location>
</feature>
<dbReference type="PANTHER" id="PTHR20992:SF9">
    <property type="entry name" value="AT15442P-RELATED"/>
    <property type="match status" value="1"/>
</dbReference>
<dbReference type="eggNOG" id="COG1808">
    <property type="taxonomic scope" value="Bacteria"/>
</dbReference>
<feature type="transmembrane region" description="Helical" evidence="2">
    <location>
        <begin position="45"/>
        <end position="61"/>
    </location>
</feature>
<dbReference type="HOGENOM" id="CLU_032897_0_0_4"/>
<evidence type="ECO:0000256" key="1">
    <source>
        <dbReference type="SAM" id="Coils"/>
    </source>
</evidence>
<dbReference type="InterPro" id="IPR005240">
    <property type="entry name" value="DUF389"/>
</dbReference>
<sequence>MKISAQAFITRVRTALAFRFNLNADQHGFDDIDQSIRDGIEIRGTNLWVLMLAIFIASIGLDVNSTAVIIGAMLISPLMGPIMAIGYGAGINDYELIKKALGNLLVCILIGLFTSTLYFLISPLSTAQSELLARTTPTIWDVLIALFGGLAGIIASTRKEKTNIIPGVAIATALMPPLCTAGYGIANGSMDIFFGAFFLFLINCIFIAFATLLLVSYIDPPHKRFVSEAVGRKVKRYIYAVVFATVLPSIYLAYGMVTREVFLSRANEYIKKELVFENGFIAKQSISADERLIDITLVGQKVSDERLIELSKKLEIYRMPNAKLIVHQTVIKELDETRLSKTLLTEVLNSTQQTFDVKNSQLADLQNELAKLRAQQGKQNDYLQEQKKIFDELVAQYPQIEKLSIAKTNEYQTKPAAASTVLLLNLTSKKSLSREDRRKINAWLKVRTGVDQVKLSINMH</sequence>
<dbReference type="AlphaFoldDB" id="D9SDS8"/>
<feature type="transmembrane region" description="Helical" evidence="2">
    <location>
        <begin position="164"/>
        <end position="186"/>
    </location>
</feature>
<feature type="transmembrane region" description="Helical" evidence="2">
    <location>
        <begin position="237"/>
        <end position="257"/>
    </location>
</feature>
<keyword evidence="2" id="KW-1133">Transmembrane helix</keyword>
<keyword evidence="2" id="KW-0812">Transmembrane</keyword>
<feature type="transmembrane region" description="Helical" evidence="2">
    <location>
        <begin position="139"/>
        <end position="157"/>
    </location>
</feature>
<evidence type="ECO:0008006" key="5">
    <source>
        <dbReference type="Google" id="ProtNLM"/>
    </source>
</evidence>
<dbReference type="EMBL" id="CP002159">
    <property type="protein sequence ID" value="ADL54835.1"/>
    <property type="molecule type" value="Genomic_DNA"/>
</dbReference>
<keyword evidence="1" id="KW-0175">Coiled coil</keyword>
<feature type="transmembrane region" description="Helical" evidence="2">
    <location>
        <begin position="67"/>
        <end position="88"/>
    </location>
</feature>
<evidence type="ECO:0000313" key="4">
    <source>
        <dbReference type="Proteomes" id="UP000001235"/>
    </source>
</evidence>
<proteinExistence type="predicted"/>
<dbReference type="Pfam" id="PF04087">
    <property type="entry name" value="DUF389"/>
    <property type="match status" value="1"/>
</dbReference>
<dbReference type="OrthoDB" id="9790659at2"/>
<feature type="transmembrane region" description="Helical" evidence="2">
    <location>
        <begin position="192"/>
        <end position="216"/>
    </location>
</feature>
<organism evidence="3 4">
    <name type="scientific">Gallionella capsiferriformans (strain ES-2)</name>
    <name type="common">Gallionella ferruginea capsiferriformans (strain ES-2)</name>
    <dbReference type="NCBI Taxonomy" id="395494"/>
    <lineage>
        <taxon>Bacteria</taxon>
        <taxon>Pseudomonadati</taxon>
        <taxon>Pseudomonadota</taxon>
        <taxon>Betaproteobacteria</taxon>
        <taxon>Nitrosomonadales</taxon>
        <taxon>Gallionellaceae</taxon>
        <taxon>Gallionella</taxon>
    </lineage>
</organism>
<keyword evidence="2" id="KW-0472">Membrane</keyword>
<dbReference type="PANTHER" id="PTHR20992">
    <property type="entry name" value="AT15442P-RELATED"/>
    <property type="match status" value="1"/>
</dbReference>
<protein>
    <recommendedName>
        <fullName evidence="5">TIGR00341 family protein</fullName>
    </recommendedName>
</protein>
<evidence type="ECO:0000256" key="2">
    <source>
        <dbReference type="SAM" id="Phobius"/>
    </source>
</evidence>
<gene>
    <name evidence="3" type="ordered locus">Galf_0799</name>
</gene>
<name>D9SDS8_GALCS</name>
<evidence type="ECO:0000313" key="3">
    <source>
        <dbReference type="EMBL" id="ADL54835.1"/>
    </source>
</evidence>
<reference evidence="3 4" key="1">
    <citation type="submission" date="2010-08" db="EMBL/GenBank/DDBJ databases">
        <title>Complete sequence of Gallionella capsiferriformans ES-2.</title>
        <authorList>
            <consortium name="US DOE Joint Genome Institute"/>
            <person name="Lucas S."/>
            <person name="Copeland A."/>
            <person name="Lapidus A."/>
            <person name="Cheng J.-F."/>
            <person name="Bruce D."/>
            <person name="Goodwin L."/>
            <person name="Pitluck S."/>
            <person name="Chertkov O."/>
            <person name="Davenport K.W."/>
            <person name="Detter J.C."/>
            <person name="Han C."/>
            <person name="Tapia R."/>
            <person name="Land M."/>
            <person name="Hauser L."/>
            <person name="Chang Y.-J."/>
            <person name="Jeffries C."/>
            <person name="Kyrpides N."/>
            <person name="Ivanova N."/>
            <person name="Mikhailova N."/>
            <person name="Shelobolina E.S."/>
            <person name="Picardal F."/>
            <person name="Roden E."/>
            <person name="Emerson D."/>
            <person name="Woyke T."/>
        </authorList>
    </citation>
    <scope>NUCLEOTIDE SEQUENCE [LARGE SCALE GENOMIC DNA]</scope>
    <source>
        <strain evidence="3 4">ES-2</strain>
    </source>
</reference>
<dbReference type="KEGG" id="gca:Galf_0799"/>
<dbReference type="Proteomes" id="UP000001235">
    <property type="component" value="Chromosome"/>
</dbReference>
<dbReference type="RefSeq" id="WP_013292776.1">
    <property type="nucleotide sequence ID" value="NC_014394.1"/>
</dbReference>
<dbReference type="NCBIfam" id="TIGR00341">
    <property type="entry name" value="TIGR00341 family protein"/>
    <property type="match status" value="1"/>
</dbReference>
<accession>D9SDS8</accession>
<keyword evidence="4" id="KW-1185">Reference proteome</keyword>
<dbReference type="STRING" id="395494.Galf_0799"/>
<feature type="coiled-coil region" evidence="1">
    <location>
        <begin position="348"/>
        <end position="375"/>
    </location>
</feature>